<comment type="caution">
    <text evidence="11">The sequence shown here is derived from an EMBL/GenBank/DDBJ whole genome shotgun (WGS) entry which is preliminary data.</text>
</comment>
<dbReference type="NCBIfam" id="TIGR01958">
    <property type="entry name" value="nuoE_fam"/>
    <property type="match status" value="1"/>
</dbReference>
<keyword evidence="12" id="KW-1185">Reference proteome</keyword>
<dbReference type="FunFam" id="1.10.10.1590:FF:000001">
    <property type="entry name" value="NADH-quinone oxidoreductase subunit E"/>
    <property type="match status" value="1"/>
</dbReference>
<dbReference type="PANTHER" id="PTHR10371">
    <property type="entry name" value="NADH DEHYDROGENASE UBIQUINONE FLAVOPROTEIN 2, MITOCHONDRIAL"/>
    <property type="match status" value="1"/>
</dbReference>
<dbReference type="SUPFAM" id="SSF52833">
    <property type="entry name" value="Thioredoxin-like"/>
    <property type="match status" value="1"/>
</dbReference>
<evidence type="ECO:0000256" key="6">
    <source>
        <dbReference type="ARBA" id="ARBA00023014"/>
    </source>
</evidence>
<dbReference type="PANTHER" id="PTHR10371:SF3">
    <property type="entry name" value="NADH DEHYDROGENASE [UBIQUINONE] FLAVOPROTEIN 2, MITOCHONDRIAL"/>
    <property type="match status" value="1"/>
</dbReference>
<organism evidence="11 12">
    <name type="scientific">Sphaerosporella brunnea</name>
    <dbReference type="NCBI Taxonomy" id="1250544"/>
    <lineage>
        <taxon>Eukaryota</taxon>
        <taxon>Fungi</taxon>
        <taxon>Dikarya</taxon>
        <taxon>Ascomycota</taxon>
        <taxon>Pezizomycotina</taxon>
        <taxon>Pezizomycetes</taxon>
        <taxon>Pezizales</taxon>
        <taxon>Pyronemataceae</taxon>
        <taxon>Sphaerosporella</taxon>
    </lineage>
</organism>
<dbReference type="Gene3D" id="1.10.10.1590">
    <property type="entry name" value="NADH-quinone oxidoreductase subunit E"/>
    <property type="match status" value="1"/>
</dbReference>
<dbReference type="Proteomes" id="UP000326924">
    <property type="component" value="Unassembled WGS sequence"/>
</dbReference>
<dbReference type="OrthoDB" id="10254187at2759"/>
<feature type="binding site" evidence="9">
    <location>
        <position position="98"/>
    </location>
    <ligand>
        <name>[2Fe-2S] cluster</name>
        <dbReference type="ChEBI" id="CHEBI:190135"/>
    </ligand>
</feature>
<evidence type="ECO:0000256" key="5">
    <source>
        <dbReference type="ARBA" id="ARBA00023004"/>
    </source>
</evidence>
<feature type="region of interest" description="Disordered" evidence="10">
    <location>
        <begin position="185"/>
        <end position="233"/>
    </location>
</feature>
<evidence type="ECO:0000313" key="12">
    <source>
        <dbReference type="Proteomes" id="UP000326924"/>
    </source>
</evidence>
<feature type="compositionally biased region" description="Polar residues" evidence="10">
    <location>
        <begin position="211"/>
        <end position="221"/>
    </location>
</feature>
<reference evidence="11 12" key="1">
    <citation type="submission" date="2019-09" db="EMBL/GenBank/DDBJ databases">
        <title>Draft genome of the ectomycorrhizal ascomycete Sphaerosporella brunnea.</title>
        <authorList>
            <consortium name="DOE Joint Genome Institute"/>
            <person name="Benucci G.M."/>
            <person name="Marozzi G."/>
            <person name="Antonielli L."/>
            <person name="Sanchez S."/>
            <person name="Marco P."/>
            <person name="Wang X."/>
            <person name="Falini L.B."/>
            <person name="Barry K."/>
            <person name="Haridas S."/>
            <person name="Lipzen A."/>
            <person name="Labutti K."/>
            <person name="Grigoriev I.V."/>
            <person name="Murat C."/>
            <person name="Martin F."/>
            <person name="Albertini E."/>
            <person name="Donnini D."/>
            <person name="Bonito G."/>
        </authorList>
    </citation>
    <scope>NUCLEOTIDE SEQUENCE [LARGE SCALE GENOMIC DNA]</scope>
    <source>
        <strain evidence="11 12">Sb_GMNB300</strain>
    </source>
</reference>
<dbReference type="FunFam" id="3.40.30.10:FF:000022">
    <property type="entry name" value="NADH dehydrogenase flavoprotein 2, mitochondrial"/>
    <property type="match status" value="1"/>
</dbReference>
<keyword evidence="2 9" id="KW-0001">2Fe-2S</keyword>
<dbReference type="InterPro" id="IPR036249">
    <property type="entry name" value="Thioredoxin-like_sf"/>
</dbReference>
<dbReference type="GO" id="GO:0006120">
    <property type="term" value="P:mitochondrial electron transport, NADH to ubiquinone"/>
    <property type="evidence" value="ECO:0007669"/>
    <property type="project" value="UniProtKB-ARBA"/>
</dbReference>
<keyword evidence="3 9" id="KW-0479">Metal-binding</keyword>
<dbReference type="InterPro" id="IPR041921">
    <property type="entry name" value="NuoE_N"/>
</dbReference>
<accession>A0A5J5EPT2</accession>
<keyword evidence="4" id="KW-1278">Translocase</keyword>
<dbReference type="GO" id="GO:0008137">
    <property type="term" value="F:NADH dehydrogenase (ubiquinone) activity"/>
    <property type="evidence" value="ECO:0007669"/>
    <property type="project" value="UniProtKB-ARBA"/>
</dbReference>
<feature type="binding site" evidence="9">
    <location>
        <position position="138"/>
    </location>
    <ligand>
        <name>[2Fe-2S] cluster</name>
        <dbReference type="ChEBI" id="CHEBI:190135"/>
    </ligand>
</feature>
<dbReference type="CDD" id="cd03064">
    <property type="entry name" value="TRX_Fd_NuoE"/>
    <property type="match status" value="1"/>
</dbReference>
<evidence type="ECO:0000256" key="2">
    <source>
        <dbReference type="ARBA" id="ARBA00022714"/>
    </source>
</evidence>
<dbReference type="EMBL" id="VXIS01000167">
    <property type="protein sequence ID" value="KAA8899407.1"/>
    <property type="molecule type" value="Genomic_DNA"/>
</dbReference>
<keyword evidence="7" id="KW-0520">NAD</keyword>
<dbReference type="GO" id="GO:0051537">
    <property type="term" value="F:2 iron, 2 sulfur cluster binding"/>
    <property type="evidence" value="ECO:0007669"/>
    <property type="project" value="UniProtKB-KW"/>
</dbReference>
<dbReference type="InParanoid" id="A0A5J5EPT2"/>
<evidence type="ECO:0000256" key="9">
    <source>
        <dbReference type="PIRSR" id="PIRSR000216-1"/>
    </source>
</evidence>
<evidence type="ECO:0000256" key="3">
    <source>
        <dbReference type="ARBA" id="ARBA00022723"/>
    </source>
</evidence>
<keyword evidence="6 9" id="KW-0411">Iron-sulfur</keyword>
<evidence type="ECO:0000256" key="8">
    <source>
        <dbReference type="ARBA" id="ARBA00034078"/>
    </source>
</evidence>
<dbReference type="PROSITE" id="PS01099">
    <property type="entry name" value="COMPLEX1_24K"/>
    <property type="match status" value="1"/>
</dbReference>
<dbReference type="GO" id="GO:0016491">
    <property type="term" value="F:oxidoreductase activity"/>
    <property type="evidence" value="ECO:0007669"/>
    <property type="project" value="InterPro"/>
</dbReference>
<feature type="binding site" evidence="9">
    <location>
        <position position="134"/>
    </location>
    <ligand>
        <name>[2Fe-2S] cluster</name>
        <dbReference type="ChEBI" id="CHEBI:190135"/>
    </ligand>
</feature>
<dbReference type="InterPro" id="IPR042128">
    <property type="entry name" value="NuoE_dom"/>
</dbReference>
<dbReference type="NCBIfam" id="NF005725">
    <property type="entry name" value="PRK07539.1-5"/>
    <property type="match status" value="1"/>
</dbReference>
<evidence type="ECO:0000256" key="10">
    <source>
        <dbReference type="SAM" id="MobiDB-lite"/>
    </source>
</evidence>
<dbReference type="Gene3D" id="3.40.30.10">
    <property type="entry name" value="Glutaredoxin"/>
    <property type="match status" value="1"/>
</dbReference>
<protein>
    <submittedName>
        <fullName evidence="11">Thioredoxin-like [2Fe-2S] ferredoxin-domain-containing protein</fullName>
    </submittedName>
</protein>
<evidence type="ECO:0000256" key="4">
    <source>
        <dbReference type="ARBA" id="ARBA00022967"/>
    </source>
</evidence>
<dbReference type="InterPro" id="IPR002023">
    <property type="entry name" value="NuoE-like"/>
</dbReference>
<keyword evidence="5 9" id="KW-0408">Iron</keyword>
<feature type="binding site" evidence="9">
    <location>
        <position position="93"/>
    </location>
    <ligand>
        <name>[2Fe-2S] cluster</name>
        <dbReference type="ChEBI" id="CHEBI:190135"/>
    </ligand>
</feature>
<dbReference type="Pfam" id="PF01257">
    <property type="entry name" value="2Fe-2S_thioredx"/>
    <property type="match status" value="1"/>
</dbReference>
<dbReference type="GO" id="GO:0098796">
    <property type="term" value="C:membrane protein complex"/>
    <property type="evidence" value="ECO:0007669"/>
    <property type="project" value="UniProtKB-ARBA"/>
</dbReference>
<comment type="similarity">
    <text evidence="1">Belongs to the complex I 24 kDa subunit family.</text>
</comment>
<dbReference type="GO" id="GO:0046872">
    <property type="term" value="F:metal ion binding"/>
    <property type="evidence" value="ECO:0007669"/>
    <property type="project" value="UniProtKB-KW"/>
</dbReference>
<feature type="non-terminal residue" evidence="11">
    <location>
        <position position="1"/>
    </location>
</feature>
<dbReference type="AlphaFoldDB" id="A0A5J5EPT2"/>
<comment type="cofactor">
    <cofactor evidence="9">
        <name>[2Fe-2S] cluster</name>
        <dbReference type="ChEBI" id="CHEBI:190135"/>
    </cofactor>
    <text evidence="9">Binds 1 [2Fe-2S] cluster.</text>
</comment>
<comment type="cofactor">
    <cofactor evidence="8">
        <name>[2Fe-2S] cluster</name>
        <dbReference type="ChEBI" id="CHEBI:190135"/>
    </cofactor>
</comment>
<evidence type="ECO:0000256" key="1">
    <source>
        <dbReference type="ARBA" id="ARBA00010643"/>
    </source>
</evidence>
<evidence type="ECO:0000256" key="7">
    <source>
        <dbReference type="ARBA" id="ARBA00023027"/>
    </source>
</evidence>
<dbReference type="PIRSF" id="PIRSF000216">
    <property type="entry name" value="NADH_DH_24kDa"/>
    <property type="match status" value="1"/>
</dbReference>
<dbReference type="GO" id="GO:1902494">
    <property type="term" value="C:catalytic complex"/>
    <property type="evidence" value="ECO:0007669"/>
    <property type="project" value="UniProtKB-ARBA"/>
</dbReference>
<evidence type="ECO:0000313" key="11">
    <source>
        <dbReference type="EMBL" id="KAA8899407.1"/>
    </source>
</evidence>
<dbReference type="GO" id="GO:0005743">
    <property type="term" value="C:mitochondrial inner membrane"/>
    <property type="evidence" value="ECO:0007669"/>
    <property type="project" value="UniProtKB-ARBA"/>
</dbReference>
<sequence>NTAENNPSIPFKFTEQNQRLIDEILKRYPPQYKKAATMPLLDLGQRQHGFCSISVMNEVARILEIPPMRVYEVATFYTMYNREPVGKYHLQVCTTTPCMLCNSDSIMKAITEHLGITPGHTTQDGLFTFSEVECLGACVNGPMIQINDDYYEDLTAEKTIQLLDALKAAADSVPKQLPMWDEPAKAAMKGKKPTGVQVPPPGPVSGRKSCEPSSGLTSLTSPKWGPEVFRKDL</sequence>
<gene>
    <name evidence="11" type="ORF">FN846DRAFT_782374</name>
</gene>
<proteinExistence type="inferred from homology"/>
<name>A0A5J5EPT2_9PEZI</name>